<dbReference type="EMBL" id="DQ832182">
    <property type="protein sequence ID" value="ABH03001.1"/>
    <property type="molecule type" value="Genomic_DNA"/>
</dbReference>
<comment type="similarity">
    <text evidence="1">Belongs to the NAD(P)-dependent epimerase/dehydratase family.</text>
</comment>
<accession>Q0PHZ0</accession>
<feature type="domain" description="NAD-dependent epimerase/dehydratase" evidence="2">
    <location>
        <begin position="3"/>
        <end position="226"/>
    </location>
</feature>
<dbReference type="SUPFAM" id="SSF51735">
    <property type="entry name" value="NAD(P)-binding Rossmann-fold domains"/>
    <property type="match status" value="1"/>
</dbReference>
<proteinExistence type="inferred from homology"/>
<dbReference type="InterPro" id="IPR036291">
    <property type="entry name" value="NAD(P)-bd_dom_sf"/>
</dbReference>
<name>Q0PHZ0_SPIAU</name>
<dbReference type="Gene3D" id="3.40.50.720">
    <property type="entry name" value="NAD(P)-binding Rossmann-like Domain"/>
    <property type="match status" value="1"/>
</dbReference>
<organism evidence="3">
    <name type="scientific">Spirochaeta aurantia</name>
    <dbReference type="NCBI Taxonomy" id="147"/>
    <lineage>
        <taxon>Bacteria</taxon>
        <taxon>Pseudomonadati</taxon>
        <taxon>Spirochaetota</taxon>
        <taxon>Spirochaetia</taxon>
        <taxon>Spirochaetales</taxon>
        <taxon>Spirochaetaceae</taxon>
        <taxon>Spirochaeta</taxon>
    </lineage>
</organism>
<dbReference type="Pfam" id="PF01370">
    <property type="entry name" value="Epimerase"/>
    <property type="match status" value="1"/>
</dbReference>
<reference evidence="3" key="1">
    <citation type="submission" date="2006-06" db="EMBL/GenBank/DDBJ databases">
        <title>LGLA, the large glycolipid of Spirochaeta aurantia.</title>
        <authorList>
            <person name="Paul C.J."/>
            <person name="Vinogradov E."/>
            <person name="Tapping R.I."/>
            <person name="Perry M.B."/>
            <person name="Moyles D."/>
            <person name="Kropinski A.M."/>
        </authorList>
    </citation>
    <scope>NUCLEOTIDE SEQUENCE</scope>
</reference>
<evidence type="ECO:0000259" key="2">
    <source>
        <dbReference type="Pfam" id="PF01370"/>
    </source>
</evidence>
<evidence type="ECO:0000313" key="3">
    <source>
        <dbReference type="EMBL" id="ABH03001.1"/>
    </source>
</evidence>
<dbReference type="PANTHER" id="PTHR43000">
    <property type="entry name" value="DTDP-D-GLUCOSE 4,6-DEHYDRATASE-RELATED"/>
    <property type="match status" value="1"/>
</dbReference>
<sequence>MRVVVIGGSGFVGTELCRQLKQAGHEPVVFDLEAPKMPEVPSIRGDLRNLEDLARLSLGPDDLVVNLAARQYHSTVPRRARQAFFEDVNTEGVRQLLAYMESRSCRRLVLFSTDMVYGLPQTVPVPTTHRRTPFGPYGTSKKKAEDLCFEARSLGFKVTIVRPRMIMGPGRLGILKKLFGLIERGLPVPMIGSGRNCYQMVSVADCATAVLKIMERGIPNAEINLGSLNPPAVRDLLSALITKAGSRSWLVPTWAAPVKLVLAALGSVGLEIMYREQYMIANVEYVLDLSETERVLGWLPQYSDVTMIEEAFQSYQAEKNKVKATRIAP</sequence>
<evidence type="ECO:0000256" key="1">
    <source>
        <dbReference type="ARBA" id="ARBA00007637"/>
    </source>
</evidence>
<dbReference type="InterPro" id="IPR001509">
    <property type="entry name" value="Epimerase_deHydtase"/>
</dbReference>
<dbReference type="AlphaFoldDB" id="Q0PHZ0"/>
<protein>
    <submittedName>
        <fullName evidence="3">SpaP</fullName>
    </submittedName>
</protein>